<dbReference type="SUPFAM" id="SSF48264">
    <property type="entry name" value="Cytochrome P450"/>
    <property type="match status" value="1"/>
</dbReference>
<organism evidence="8 9">
    <name type="scientific">Ktedonospora formicarum</name>
    <dbReference type="NCBI Taxonomy" id="2778364"/>
    <lineage>
        <taxon>Bacteria</taxon>
        <taxon>Bacillati</taxon>
        <taxon>Chloroflexota</taxon>
        <taxon>Ktedonobacteria</taxon>
        <taxon>Ktedonobacterales</taxon>
        <taxon>Ktedonobacteraceae</taxon>
        <taxon>Ktedonospora</taxon>
    </lineage>
</organism>
<dbReference type="Pfam" id="PF00067">
    <property type="entry name" value="p450"/>
    <property type="match status" value="1"/>
</dbReference>
<evidence type="ECO:0000313" key="8">
    <source>
        <dbReference type="EMBL" id="GHO45392.1"/>
    </source>
</evidence>
<evidence type="ECO:0000256" key="1">
    <source>
        <dbReference type="ARBA" id="ARBA00010617"/>
    </source>
</evidence>
<proteinExistence type="inferred from homology"/>
<dbReference type="PANTHER" id="PTHR46696:SF1">
    <property type="entry name" value="CYTOCHROME P450 YJIB-RELATED"/>
    <property type="match status" value="1"/>
</dbReference>
<keyword evidence="9" id="KW-1185">Reference proteome</keyword>
<dbReference type="RefSeq" id="WP_220194728.1">
    <property type="nucleotide sequence ID" value="NZ_BNJF01000001.1"/>
</dbReference>
<dbReference type="CDD" id="cd11032">
    <property type="entry name" value="P450_EryK-like"/>
    <property type="match status" value="1"/>
</dbReference>
<keyword evidence="6 7" id="KW-0503">Monooxygenase</keyword>
<dbReference type="Gene3D" id="1.10.630.10">
    <property type="entry name" value="Cytochrome P450"/>
    <property type="match status" value="1"/>
</dbReference>
<dbReference type="GO" id="GO:0020037">
    <property type="term" value="F:heme binding"/>
    <property type="evidence" value="ECO:0007669"/>
    <property type="project" value="InterPro"/>
</dbReference>
<dbReference type="GO" id="GO:0004497">
    <property type="term" value="F:monooxygenase activity"/>
    <property type="evidence" value="ECO:0007669"/>
    <property type="project" value="UniProtKB-KW"/>
</dbReference>
<keyword evidence="2 7" id="KW-0349">Heme</keyword>
<dbReference type="Proteomes" id="UP000612362">
    <property type="component" value="Unassembled WGS sequence"/>
</dbReference>
<keyword evidence="3 7" id="KW-0479">Metal-binding</keyword>
<dbReference type="PROSITE" id="PS00086">
    <property type="entry name" value="CYTOCHROME_P450"/>
    <property type="match status" value="1"/>
</dbReference>
<sequence>MRQDDQEALPLDWYREMRQSHPVTYDDREQQWMVFRYADVRRVLSEHETFSSEVESHGHTLTPLDVSLIALDPPRHRHLRALVTQVFTPRTVASLEPRLTALVNELLDQRVEAGMLDVIDDLAYPLTVTMIAELLGIPVLDRAHFRRWSDQLASIVPFDGTNFMGEMEAYFSCLLAERRRAPQADLLSALQTAQIEGQYLSKLEILGFCILLLVAGNVTTTHLLGNAFLCLDAFPQVRAHIEERPDQIFSVLEEVLRYRSPIRFMFRVAKRDIVLGGQDILAGQWVTAWLASANHDETIFPDPERFDPQRSPNPHLSFGYGIHYCLGASLARLESRIVLESMVRRFASFQRLPGSRLQPLSAQSFMQGVLHLPIMFASR</sequence>
<dbReference type="EMBL" id="BNJF01000001">
    <property type="protein sequence ID" value="GHO45392.1"/>
    <property type="molecule type" value="Genomic_DNA"/>
</dbReference>
<evidence type="ECO:0000256" key="6">
    <source>
        <dbReference type="ARBA" id="ARBA00023033"/>
    </source>
</evidence>
<dbReference type="InterPro" id="IPR002397">
    <property type="entry name" value="Cyt_P450_B"/>
</dbReference>
<comment type="similarity">
    <text evidence="1 7">Belongs to the cytochrome P450 family.</text>
</comment>
<gene>
    <name evidence="8" type="primary">yjiB_4</name>
    <name evidence="8" type="ORF">KSX_35550</name>
</gene>
<protein>
    <submittedName>
        <fullName evidence="8">Putative cytochrome P450 YjiB</fullName>
    </submittedName>
</protein>
<evidence type="ECO:0000256" key="7">
    <source>
        <dbReference type="RuleBase" id="RU000461"/>
    </source>
</evidence>
<accession>A0A8J3HWI9</accession>
<comment type="caution">
    <text evidence="8">The sequence shown here is derived from an EMBL/GenBank/DDBJ whole genome shotgun (WGS) entry which is preliminary data.</text>
</comment>
<dbReference type="PANTHER" id="PTHR46696">
    <property type="entry name" value="P450, PUTATIVE (EUROFUNG)-RELATED"/>
    <property type="match status" value="1"/>
</dbReference>
<dbReference type="AlphaFoldDB" id="A0A8J3HWI9"/>
<dbReference type="InterPro" id="IPR017972">
    <property type="entry name" value="Cyt_P450_CS"/>
</dbReference>
<keyword evidence="4 7" id="KW-0560">Oxidoreductase</keyword>
<evidence type="ECO:0000256" key="4">
    <source>
        <dbReference type="ARBA" id="ARBA00023002"/>
    </source>
</evidence>
<keyword evidence="5 7" id="KW-0408">Iron</keyword>
<dbReference type="PRINTS" id="PR00359">
    <property type="entry name" value="BP450"/>
</dbReference>
<dbReference type="FunFam" id="1.10.630.10:FF:000018">
    <property type="entry name" value="Cytochrome P450 monooxygenase"/>
    <property type="match status" value="1"/>
</dbReference>
<reference evidence="8" key="1">
    <citation type="submission" date="2020-10" db="EMBL/GenBank/DDBJ databases">
        <title>Taxonomic study of unclassified bacteria belonging to the class Ktedonobacteria.</title>
        <authorList>
            <person name="Yabe S."/>
            <person name="Wang C.M."/>
            <person name="Zheng Y."/>
            <person name="Sakai Y."/>
            <person name="Cavaletti L."/>
            <person name="Monciardini P."/>
            <person name="Donadio S."/>
        </authorList>
    </citation>
    <scope>NUCLEOTIDE SEQUENCE</scope>
    <source>
        <strain evidence="8">SOSP1-1</strain>
    </source>
</reference>
<dbReference type="GO" id="GO:0016705">
    <property type="term" value="F:oxidoreductase activity, acting on paired donors, with incorporation or reduction of molecular oxygen"/>
    <property type="evidence" value="ECO:0007669"/>
    <property type="project" value="InterPro"/>
</dbReference>
<dbReference type="InterPro" id="IPR001128">
    <property type="entry name" value="Cyt_P450"/>
</dbReference>
<evidence type="ECO:0000313" key="9">
    <source>
        <dbReference type="Proteomes" id="UP000612362"/>
    </source>
</evidence>
<dbReference type="GO" id="GO:0005506">
    <property type="term" value="F:iron ion binding"/>
    <property type="evidence" value="ECO:0007669"/>
    <property type="project" value="InterPro"/>
</dbReference>
<evidence type="ECO:0000256" key="5">
    <source>
        <dbReference type="ARBA" id="ARBA00023004"/>
    </source>
</evidence>
<name>A0A8J3HWI9_9CHLR</name>
<evidence type="ECO:0000256" key="2">
    <source>
        <dbReference type="ARBA" id="ARBA00022617"/>
    </source>
</evidence>
<dbReference type="InterPro" id="IPR036396">
    <property type="entry name" value="Cyt_P450_sf"/>
</dbReference>
<evidence type="ECO:0000256" key="3">
    <source>
        <dbReference type="ARBA" id="ARBA00022723"/>
    </source>
</evidence>